<protein>
    <submittedName>
        <fullName evidence="1">Uncharacterized protein</fullName>
    </submittedName>
</protein>
<proteinExistence type="predicted"/>
<evidence type="ECO:0000313" key="1">
    <source>
        <dbReference type="EMBL" id="JAE33211.1"/>
    </source>
</evidence>
<name>A0A0A9HED6_ARUDO</name>
<accession>A0A0A9HED6</accession>
<reference evidence="1" key="1">
    <citation type="submission" date="2014-09" db="EMBL/GenBank/DDBJ databases">
        <authorList>
            <person name="Magalhaes I.L.F."/>
            <person name="Oliveira U."/>
            <person name="Santos F.R."/>
            <person name="Vidigal T.H.D.A."/>
            <person name="Brescovit A.D."/>
            <person name="Santos A.J."/>
        </authorList>
    </citation>
    <scope>NUCLEOTIDE SEQUENCE</scope>
    <source>
        <tissue evidence="1">Shoot tissue taken approximately 20 cm above the soil surface</tissue>
    </source>
</reference>
<sequence length="48" mass="5673">MTIQTKLRFTINKDINCCTVKCTHLKSKLAYICCFSQQGFVHILYRFL</sequence>
<organism evidence="1">
    <name type="scientific">Arundo donax</name>
    <name type="common">Giant reed</name>
    <name type="synonym">Donax arundinaceus</name>
    <dbReference type="NCBI Taxonomy" id="35708"/>
    <lineage>
        <taxon>Eukaryota</taxon>
        <taxon>Viridiplantae</taxon>
        <taxon>Streptophyta</taxon>
        <taxon>Embryophyta</taxon>
        <taxon>Tracheophyta</taxon>
        <taxon>Spermatophyta</taxon>
        <taxon>Magnoliopsida</taxon>
        <taxon>Liliopsida</taxon>
        <taxon>Poales</taxon>
        <taxon>Poaceae</taxon>
        <taxon>PACMAD clade</taxon>
        <taxon>Arundinoideae</taxon>
        <taxon>Arundineae</taxon>
        <taxon>Arundo</taxon>
    </lineage>
</organism>
<dbReference type="AlphaFoldDB" id="A0A0A9HED6"/>
<reference evidence="1" key="2">
    <citation type="journal article" date="2015" name="Data Brief">
        <title>Shoot transcriptome of the giant reed, Arundo donax.</title>
        <authorList>
            <person name="Barrero R.A."/>
            <person name="Guerrero F.D."/>
            <person name="Moolhuijzen P."/>
            <person name="Goolsby J.A."/>
            <person name="Tidwell J."/>
            <person name="Bellgard S.E."/>
            <person name="Bellgard M.I."/>
        </authorList>
    </citation>
    <scope>NUCLEOTIDE SEQUENCE</scope>
    <source>
        <tissue evidence="1">Shoot tissue taken approximately 20 cm above the soil surface</tissue>
    </source>
</reference>
<dbReference type="EMBL" id="GBRH01164685">
    <property type="protein sequence ID" value="JAE33211.1"/>
    <property type="molecule type" value="Transcribed_RNA"/>
</dbReference>